<keyword evidence="1 6" id="KW-0963">Cytoplasm</keyword>
<reference evidence="10" key="3">
    <citation type="submission" date="2016-11" db="EMBL/GenBank/DDBJ databases">
        <authorList>
            <person name="Jaros S."/>
            <person name="Januszkiewicz K."/>
            <person name="Wedrychowicz H."/>
        </authorList>
    </citation>
    <scope>NUCLEOTIDE SEQUENCE [LARGE SCALE GENOMIC DNA]</scope>
    <source>
        <strain evidence="10">DSM 1682</strain>
    </source>
</reference>
<evidence type="ECO:0000256" key="2">
    <source>
        <dbReference type="ARBA" id="ARBA00022833"/>
    </source>
</evidence>
<dbReference type="HAMAP" id="MF_00117">
    <property type="entry name" value="HslO"/>
    <property type="match status" value="1"/>
</dbReference>
<dbReference type="CDD" id="cd00498">
    <property type="entry name" value="Hsp33"/>
    <property type="match status" value="1"/>
</dbReference>
<dbReference type="GO" id="GO:0051082">
    <property type="term" value="F:unfolded protein binding"/>
    <property type="evidence" value="ECO:0007669"/>
    <property type="project" value="UniProtKB-UniRule"/>
</dbReference>
<protein>
    <recommendedName>
        <fullName evidence="6">33 kDa chaperonin</fullName>
    </recommendedName>
    <alternativeName>
        <fullName evidence="6">Heat shock protein 33 homolog</fullName>
        <shortName evidence="6">HSP33</shortName>
    </alternativeName>
</protein>
<evidence type="ECO:0000256" key="5">
    <source>
        <dbReference type="ARBA" id="ARBA00023284"/>
    </source>
</evidence>
<reference evidence="9" key="2">
    <citation type="submission" date="2016-01" db="EMBL/GenBank/DDBJ databases">
        <authorList>
            <person name="Poehlein A."/>
            <person name="Schlien K."/>
            <person name="Gottschalk G."/>
            <person name="Buckel W."/>
            <person name="Daniel R."/>
        </authorList>
    </citation>
    <scope>NUCLEOTIDE SEQUENCE [LARGE SCALE GENOMIC DNA]</scope>
    <source>
        <strain evidence="9">X2</strain>
    </source>
</reference>
<evidence type="ECO:0000313" key="7">
    <source>
        <dbReference type="EMBL" id="AMJ40319.1"/>
    </source>
</evidence>
<comment type="PTM">
    <text evidence="6">Under oxidizing conditions two disulfide bonds are formed involving the reactive cysteines. Under reducing conditions zinc is bound to the reactive cysteines and the protein is inactive.</text>
</comment>
<dbReference type="EMBL" id="FQUA01000002">
    <property type="protein sequence ID" value="SHE45127.1"/>
    <property type="molecule type" value="Genomic_DNA"/>
</dbReference>
<comment type="function">
    <text evidence="6">Redox regulated molecular chaperone. Protects both thermally unfolding and oxidatively damaged proteins from irreversible aggregation. Plays an important role in the bacterial defense system toward oxidative stress.</text>
</comment>
<evidence type="ECO:0000256" key="4">
    <source>
        <dbReference type="ARBA" id="ARBA00023186"/>
    </source>
</evidence>
<dbReference type="NCBIfam" id="NF001033">
    <property type="entry name" value="PRK00114.1"/>
    <property type="match status" value="1"/>
</dbReference>
<evidence type="ECO:0000313" key="10">
    <source>
        <dbReference type="Proteomes" id="UP000184204"/>
    </source>
</evidence>
<evidence type="ECO:0000313" key="9">
    <source>
        <dbReference type="Proteomes" id="UP000068026"/>
    </source>
</evidence>
<comment type="subcellular location">
    <subcellularLocation>
        <location evidence="6">Cytoplasm</location>
    </subcellularLocation>
</comment>
<keyword evidence="4 6" id="KW-0143">Chaperone</keyword>
<keyword evidence="5 6" id="KW-0676">Redox-active center</keyword>
<keyword evidence="3 6" id="KW-1015">Disulfide bond</keyword>
<dbReference type="PANTHER" id="PTHR30111">
    <property type="entry name" value="33 KDA CHAPERONIN"/>
    <property type="match status" value="1"/>
</dbReference>
<dbReference type="AlphaFoldDB" id="A0A0X8VC18"/>
<sequence length="292" mass="31817">MGDYIVRATAGGGSIRAFAATTGEMVQHARQVHHTSPVASAALGRMMTAAAMMGSMLKGEKDLVTLQIRGLGPLKGAVVTSDSQCRVKGYVFHPNIEVPSKYPGKLDVSAAIGQGYMSVIKDIGLKEPYAGRIQLVSGEIAEDLTYYYAQSEQTPSAIGLGVLVDTDTSIRCAGGFMIQLMPDASEEVISQLETRLNTIPYITDLLDMGQTPEGILEIILQGMDMKILDKVPTEFYCNCTKERVEKALISIGKEELEKIAREDKKANLHCHFCGKEYDFSEEEILKILESAK</sequence>
<name>A0A0X8VC18_ANAPI</name>
<evidence type="ECO:0000256" key="1">
    <source>
        <dbReference type="ARBA" id="ARBA00022490"/>
    </source>
</evidence>
<dbReference type="GO" id="GO:0042026">
    <property type="term" value="P:protein refolding"/>
    <property type="evidence" value="ECO:0007669"/>
    <property type="project" value="TreeGrafter"/>
</dbReference>
<dbReference type="InterPro" id="IPR016154">
    <property type="entry name" value="Heat_shock_Hsp33_C"/>
</dbReference>
<dbReference type="PANTHER" id="PTHR30111:SF1">
    <property type="entry name" value="33 KDA CHAPERONIN"/>
    <property type="match status" value="1"/>
</dbReference>
<evidence type="ECO:0000256" key="6">
    <source>
        <dbReference type="HAMAP-Rule" id="MF_00117"/>
    </source>
</evidence>
<dbReference type="EMBL" id="CP014223">
    <property type="protein sequence ID" value="AMJ40319.1"/>
    <property type="molecule type" value="Genomic_DNA"/>
</dbReference>
<dbReference type="GO" id="GO:0044183">
    <property type="term" value="F:protein folding chaperone"/>
    <property type="evidence" value="ECO:0007669"/>
    <property type="project" value="TreeGrafter"/>
</dbReference>
<reference evidence="8" key="4">
    <citation type="submission" date="2016-11" db="EMBL/GenBank/DDBJ databases">
        <authorList>
            <person name="Varghese N."/>
            <person name="Submissions S."/>
        </authorList>
    </citation>
    <scope>NUCLEOTIDE SEQUENCE</scope>
    <source>
        <strain evidence="8">DSM 1682</strain>
    </source>
</reference>
<proteinExistence type="inferred from homology"/>
<organism evidence="8 10">
    <name type="scientific">Anaerotignum propionicum DSM 1682</name>
    <dbReference type="NCBI Taxonomy" id="991789"/>
    <lineage>
        <taxon>Bacteria</taxon>
        <taxon>Bacillati</taxon>
        <taxon>Bacillota</taxon>
        <taxon>Clostridia</taxon>
        <taxon>Lachnospirales</taxon>
        <taxon>Anaerotignaceae</taxon>
        <taxon>Anaerotignum</taxon>
    </lineage>
</organism>
<keyword evidence="9" id="KW-1185">Reference proteome</keyword>
<reference evidence="7 9" key="1">
    <citation type="journal article" date="2016" name="Genome Announc.">
        <title>Complete Genome Sequence of the Amino Acid-Fermenting Clostridium propionicum X2 (DSM 1682).</title>
        <authorList>
            <person name="Poehlein A."/>
            <person name="Schlien K."/>
            <person name="Chowdhury N.P."/>
            <person name="Gottschalk G."/>
            <person name="Buckel W."/>
            <person name="Daniel R."/>
        </authorList>
    </citation>
    <scope>NUCLEOTIDE SEQUENCE [LARGE SCALE GENOMIC DNA]</scope>
    <source>
        <strain evidence="7 9">X2</strain>
    </source>
</reference>
<feature type="disulfide bond" description="Redox-active" evidence="6">
    <location>
        <begin position="237"/>
        <end position="239"/>
    </location>
</feature>
<dbReference type="InterPro" id="IPR016153">
    <property type="entry name" value="Heat_shock_Hsp33_N"/>
</dbReference>
<dbReference type="RefSeq" id="WP_066047909.1">
    <property type="nucleotide sequence ID" value="NZ_CP014223.1"/>
</dbReference>
<dbReference type="SUPFAM" id="SSF64397">
    <property type="entry name" value="Hsp33 domain"/>
    <property type="match status" value="1"/>
</dbReference>
<dbReference type="SUPFAM" id="SSF118352">
    <property type="entry name" value="HSP33 redox switch-like"/>
    <property type="match status" value="1"/>
</dbReference>
<evidence type="ECO:0000313" key="8">
    <source>
        <dbReference type="EMBL" id="SHE45127.1"/>
    </source>
</evidence>
<accession>A0A0X8VC18</accession>
<dbReference type="InterPro" id="IPR000397">
    <property type="entry name" value="Heat_shock_Hsp33"/>
</dbReference>
<dbReference type="KEGG" id="cpro:CPRO_07170"/>
<dbReference type="GO" id="GO:0005737">
    <property type="term" value="C:cytoplasm"/>
    <property type="evidence" value="ECO:0007669"/>
    <property type="project" value="UniProtKB-SubCell"/>
</dbReference>
<dbReference type="Gene3D" id="3.90.1280.10">
    <property type="entry name" value="HSP33 redox switch-like"/>
    <property type="match status" value="1"/>
</dbReference>
<gene>
    <name evidence="6 7" type="primary">hslO</name>
    <name evidence="7" type="ORF">CPRO_07170</name>
    <name evidence="8" type="ORF">SAMN02745151_00762</name>
</gene>
<dbReference type="Proteomes" id="UP000068026">
    <property type="component" value="Chromosome"/>
</dbReference>
<dbReference type="PIRSF" id="PIRSF005261">
    <property type="entry name" value="Heat_shock_Hsp33"/>
    <property type="match status" value="1"/>
</dbReference>
<dbReference type="Gene3D" id="3.55.30.10">
    <property type="entry name" value="Hsp33 domain"/>
    <property type="match status" value="1"/>
</dbReference>
<dbReference type="Proteomes" id="UP000184204">
    <property type="component" value="Unassembled WGS sequence"/>
</dbReference>
<evidence type="ECO:0000256" key="3">
    <source>
        <dbReference type="ARBA" id="ARBA00023157"/>
    </source>
</evidence>
<comment type="similarity">
    <text evidence="6">Belongs to the HSP33 family.</text>
</comment>
<keyword evidence="2 6" id="KW-0862">Zinc</keyword>
<dbReference type="Pfam" id="PF01430">
    <property type="entry name" value="HSP33"/>
    <property type="match status" value="1"/>
</dbReference>
<feature type="disulfide bond" description="Redox-active" evidence="6">
    <location>
        <begin position="270"/>
        <end position="273"/>
    </location>
</feature>
<dbReference type="OrthoDB" id="9776534at2"/>